<sequence length="89" mass="10089">MEAPVKTKAEVISTINEFLSEEFEVDIDTIQPDANLNTTLGLDSLDYIDLVVMTESNFGFKVKPEDFPGIKTFNDFYQYIFAKIGLLDD</sequence>
<comment type="function">
    <text evidence="3">Carrier of the growing fatty acid chain in fatty acid biosynthesis.</text>
</comment>
<dbReference type="EMBL" id="JALBGC010000001">
    <property type="protein sequence ID" value="MCI1186376.1"/>
    <property type="molecule type" value="Genomic_DNA"/>
</dbReference>
<proteinExistence type="inferred from homology"/>
<dbReference type="InterPro" id="IPR009081">
    <property type="entry name" value="PP-bd_ACP"/>
</dbReference>
<reference evidence="5" key="1">
    <citation type="submission" date="2022-03" db="EMBL/GenBank/DDBJ databases">
        <title>Bacterial whole genome sequence for Hymenobacter sp. DH14.</title>
        <authorList>
            <person name="Le V."/>
        </authorList>
    </citation>
    <scope>NUCLEOTIDE SEQUENCE</scope>
    <source>
        <strain evidence="5">DH14</strain>
    </source>
</reference>
<comment type="similarity">
    <text evidence="3">Belongs to the acyl carrier protein (ACP) family.</text>
</comment>
<dbReference type="HAMAP" id="MF_01217">
    <property type="entry name" value="Acyl_carrier"/>
    <property type="match status" value="1"/>
</dbReference>
<dbReference type="AlphaFoldDB" id="A0A9X1VCI1"/>
<feature type="domain" description="Carrier" evidence="4">
    <location>
        <begin position="5"/>
        <end position="84"/>
    </location>
</feature>
<comment type="caution">
    <text evidence="5">The sequence shown here is derived from an EMBL/GenBank/DDBJ whole genome shotgun (WGS) entry which is preliminary data.</text>
</comment>
<evidence type="ECO:0000313" key="6">
    <source>
        <dbReference type="Proteomes" id="UP001139193"/>
    </source>
</evidence>
<keyword evidence="3" id="KW-0275">Fatty acid biosynthesis</keyword>
<keyword evidence="3" id="KW-0443">Lipid metabolism</keyword>
<dbReference type="GO" id="GO:0000035">
    <property type="term" value="F:acyl binding"/>
    <property type="evidence" value="ECO:0007669"/>
    <property type="project" value="TreeGrafter"/>
</dbReference>
<comment type="subcellular location">
    <subcellularLocation>
        <location evidence="3">Cytoplasm</location>
    </subcellularLocation>
</comment>
<feature type="modified residue" description="O-(pantetheine 4'-phosphoryl)serine" evidence="3">
    <location>
        <position position="44"/>
    </location>
</feature>
<keyword evidence="3" id="KW-0444">Lipid biosynthesis</keyword>
<keyword evidence="2 3" id="KW-0597">Phosphoprotein</keyword>
<organism evidence="5 6">
    <name type="scientific">Hymenobacter cyanobacteriorum</name>
    <dbReference type="NCBI Taxonomy" id="2926463"/>
    <lineage>
        <taxon>Bacteria</taxon>
        <taxon>Pseudomonadati</taxon>
        <taxon>Bacteroidota</taxon>
        <taxon>Cytophagia</taxon>
        <taxon>Cytophagales</taxon>
        <taxon>Hymenobacteraceae</taxon>
        <taxon>Hymenobacter</taxon>
    </lineage>
</organism>
<dbReference type="GO" id="GO:0000036">
    <property type="term" value="F:acyl carrier activity"/>
    <property type="evidence" value="ECO:0007669"/>
    <property type="project" value="UniProtKB-UniRule"/>
</dbReference>
<dbReference type="InterPro" id="IPR003231">
    <property type="entry name" value="ACP"/>
</dbReference>
<dbReference type="Proteomes" id="UP001139193">
    <property type="component" value="Unassembled WGS sequence"/>
</dbReference>
<keyword evidence="3" id="KW-0963">Cytoplasm</keyword>
<comment type="PTM">
    <text evidence="3">4'-phosphopantetheine is transferred from CoA to a specific serine of apo-ACP by AcpS. This modification is essential for activity because fatty acids are bound in thioester linkage to the sulfhydryl of the prosthetic group.</text>
</comment>
<keyword evidence="6" id="KW-1185">Reference proteome</keyword>
<keyword evidence="1 3" id="KW-0596">Phosphopantetheine</keyword>
<gene>
    <name evidence="3" type="primary">acpP</name>
    <name evidence="5" type="ORF">MON38_03020</name>
</gene>
<dbReference type="GO" id="GO:0005829">
    <property type="term" value="C:cytosol"/>
    <property type="evidence" value="ECO:0007669"/>
    <property type="project" value="TreeGrafter"/>
</dbReference>
<evidence type="ECO:0000313" key="5">
    <source>
        <dbReference type="EMBL" id="MCI1186376.1"/>
    </source>
</evidence>
<dbReference type="PROSITE" id="PS50075">
    <property type="entry name" value="CARRIER"/>
    <property type="match status" value="1"/>
</dbReference>
<protein>
    <recommendedName>
        <fullName evidence="3">Acyl carrier protein</fullName>
        <shortName evidence="3">ACP</shortName>
    </recommendedName>
</protein>
<dbReference type="PANTHER" id="PTHR20863">
    <property type="entry name" value="ACYL CARRIER PROTEIN"/>
    <property type="match status" value="1"/>
</dbReference>
<dbReference type="GO" id="GO:0009245">
    <property type="term" value="P:lipid A biosynthetic process"/>
    <property type="evidence" value="ECO:0007669"/>
    <property type="project" value="TreeGrafter"/>
</dbReference>
<dbReference type="InterPro" id="IPR036736">
    <property type="entry name" value="ACP-like_sf"/>
</dbReference>
<dbReference type="PANTHER" id="PTHR20863:SF76">
    <property type="entry name" value="CARRIER DOMAIN-CONTAINING PROTEIN"/>
    <property type="match status" value="1"/>
</dbReference>
<name>A0A9X1VCI1_9BACT</name>
<dbReference type="Gene3D" id="1.10.1200.10">
    <property type="entry name" value="ACP-like"/>
    <property type="match status" value="1"/>
</dbReference>
<dbReference type="SUPFAM" id="SSF47336">
    <property type="entry name" value="ACP-like"/>
    <property type="match status" value="1"/>
</dbReference>
<evidence type="ECO:0000256" key="3">
    <source>
        <dbReference type="HAMAP-Rule" id="MF_01217"/>
    </source>
</evidence>
<comment type="pathway">
    <text evidence="3">Lipid metabolism; fatty acid biosynthesis.</text>
</comment>
<accession>A0A9X1VCI1</accession>
<dbReference type="RefSeq" id="WP_241934651.1">
    <property type="nucleotide sequence ID" value="NZ_JALBGC010000001.1"/>
</dbReference>
<dbReference type="Pfam" id="PF00550">
    <property type="entry name" value="PP-binding"/>
    <property type="match status" value="1"/>
</dbReference>
<keyword evidence="3" id="KW-0276">Fatty acid metabolism</keyword>
<evidence type="ECO:0000256" key="1">
    <source>
        <dbReference type="ARBA" id="ARBA00022450"/>
    </source>
</evidence>
<dbReference type="GO" id="GO:0016020">
    <property type="term" value="C:membrane"/>
    <property type="evidence" value="ECO:0007669"/>
    <property type="project" value="GOC"/>
</dbReference>
<evidence type="ECO:0000256" key="2">
    <source>
        <dbReference type="ARBA" id="ARBA00022553"/>
    </source>
</evidence>
<evidence type="ECO:0000259" key="4">
    <source>
        <dbReference type="PROSITE" id="PS50075"/>
    </source>
</evidence>